<dbReference type="InterPro" id="IPR036034">
    <property type="entry name" value="PDZ_sf"/>
</dbReference>
<sequence length="1589" mass="174559">MARRDAAQFDDAFEDAESDLVNPKSTLDPHLHMDTITSSIRSNGELPESEKSESQCGEEIGPEEMNGALEGEDDQMEGYYENEEDSCLPRDDFHQQLDENNYYVEPADQFHTGEDMTESDNDREYQGEVGTEEGDIIGGEGHYAEDQPQDDQQLPLDRGEESPREGEEAEEDNIGAEGEGDLGRDTRVEGMQYLSEDEEEVEGEDFFEEVEDFYLGGEPQLKQRFALEEELPQSEQAESDSYEKAPLDSFSNPATQYGQSGATDAYKSRHEPDELYEVDDQLGTTEQGGGALYDIESYGVEPATTRDITDQSQSDSAEADQEEFSPALNDRCYPIEPPVDESLNQEQQVDDMLDVNKDSTKENKFVNVVHPNVSRFPEWRAEPPTNAPKVDSDSTRKPARQLASNQEGIPPNTVRPKSPKRSKPPAPRLPANSSTTTQPQRFANAPSQQASTAQHRDAQGTRPLAKHSAGQIPRSPTRRVPTRQLPSAQTSATALSGKTSPTGAAPERKQQERYEAGKNDARGVGPGHAQRRQVPESNAGLPKVEVSQQVMHQDKLMEKPAEAQKPLPVPGGARPVASLKSRFQNEMKEIFDLEKNLSSSTFINTAEEAGRRTQNGHSAKSASLPGQRTSPVRARHNDEYAAVSSLRSAAEKASPGLSTRGRAQAASQLPGQLGSQPAGAKTQVQKRSGLPSPAKRITSSPRLQAAQPEPPRNNSNANNLPRVSPGSSALQRGRVADKYNFNVSELSDGASGEVVFDDCDECGAYLDERMGGSSKSPDVPNSIFGKPGSTSAPQERPRSLRRRNSYEMANRESSSEDEANEGEYRVDEGYAAGSAEDSNTPSHQHPSGKEDLAGSSGGGKYDLDIDGSTDSDDRAPVIPPTGVDENLLARLAARELANLWKSNDRNKQSAGSDSGVQPDSSRQSSEYSGPSPPTTPQELGAAGAKQDQRKPNMPNVSPMEYDVVGVRLAGHAESNVAAGSLPPHPEEDQFSDADEEDEPKSGGGVGSSVVAPDKFPEKFNFSPGYKNLNLGSPVAGRYPPKPVKETPPPPKPVDVKDAMKELQQALSSSKNASMKTPSFYIQEQLPQPIWVMQPETAQKAAEEDRRRRIMEERKKRQEELRILRLKQREEYMQSTDPQCYQHTVTDEDEETDEGLESRQLISNQDKAGGNYLNKQRLVLEPDMRAPDLPPAPGRIQESRGPHDETALTKGIIYPAAYLGSTQLVTTKQPTKKVRMQQAQEAVNRIKTRIRRRWNKAPEGEEQPSTEVDLSISNEKIKVLNADTQETMMDHPLKTISYIADIGNIVVIMARRRVTRTLDEAMEDSGMMVDSEGRRQPRKIICHVFETEDAQLIAQTIGQAFAMAYLEFLKANGIEDHHVNELDYHDVLNSQEIYGDDLMLFSNKECEKEVLIEKERGEIMGVVIVESGWGSLIPTVVIANMSQFGAAARSGKLNIGDQVMSINGTSLVGLPLAQCQQMIKSLKSQSLAKFNIVSCPPVTQVLIKRPDTKYQLGFSVQNGIICSLMRGGIAERGGVRVGHRIIEINGASVVATAHEKIVEMLSTSVGEIRMKTMPLSMYKLLTGQEQPVYI</sequence>
<feature type="region of interest" description="Disordered" evidence="4">
    <location>
        <begin position="765"/>
        <end position="886"/>
    </location>
</feature>
<dbReference type="Pfam" id="PF00595">
    <property type="entry name" value="PDZ"/>
    <property type="match status" value="2"/>
</dbReference>
<dbReference type="PANTHER" id="PTHR12345:SF16">
    <property type="entry name" value="X11L, ISOFORM F-RELATED"/>
    <property type="match status" value="1"/>
</dbReference>
<dbReference type="SMART" id="SM00462">
    <property type="entry name" value="PTB"/>
    <property type="match status" value="1"/>
</dbReference>
<dbReference type="GO" id="GO:0005737">
    <property type="term" value="C:cytoplasm"/>
    <property type="evidence" value="ECO:0007669"/>
    <property type="project" value="TreeGrafter"/>
</dbReference>
<feature type="compositionally biased region" description="Polar residues" evidence="4">
    <location>
        <begin position="484"/>
        <end position="502"/>
    </location>
</feature>
<accession>A0A8B7Y1C6</accession>
<feature type="compositionally biased region" description="Polar residues" evidence="4">
    <location>
        <begin position="612"/>
        <end position="630"/>
    </location>
</feature>
<feature type="compositionally biased region" description="Basic and acidic residues" evidence="4">
    <location>
        <begin position="506"/>
        <end position="521"/>
    </location>
</feature>
<evidence type="ECO:0000259" key="5">
    <source>
        <dbReference type="PROSITE" id="PS01179"/>
    </source>
</evidence>
<keyword evidence="7" id="KW-1185">Reference proteome</keyword>
<keyword evidence="3" id="KW-0677">Repeat</keyword>
<feature type="domain" description="PID" evidence="5">
    <location>
        <begin position="1210"/>
        <end position="1374"/>
    </location>
</feature>
<dbReference type="Proteomes" id="UP000694845">
    <property type="component" value="Unplaced"/>
</dbReference>
<dbReference type="InterPro" id="IPR011993">
    <property type="entry name" value="PH-like_dom_sf"/>
</dbReference>
<feature type="compositionally biased region" description="Basic and acidic residues" evidence="4">
    <location>
        <begin position="157"/>
        <end position="166"/>
    </location>
</feature>
<dbReference type="FunFam" id="2.30.42.10:FF:000017">
    <property type="entry name" value="Amyloid beta A4 protein-binding family A member 1"/>
    <property type="match status" value="1"/>
</dbReference>
<dbReference type="Gene3D" id="2.30.42.10">
    <property type="match status" value="2"/>
</dbReference>
<dbReference type="GO" id="GO:0007268">
    <property type="term" value="P:chemical synaptic transmission"/>
    <property type="evidence" value="ECO:0007669"/>
    <property type="project" value="TreeGrafter"/>
</dbReference>
<dbReference type="GO" id="GO:0043197">
    <property type="term" value="C:dendritic spine"/>
    <property type="evidence" value="ECO:0007669"/>
    <property type="project" value="TreeGrafter"/>
</dbReference>
<dbReference type="Pfam" id="PF00640">
    <property type="entry name" value="PID"/>
    <property type="match status" value="1"/>
</dbReference>
<dbReference type="OrthoDB" id="5987010at2759"/>
<dbReference type="SMART" id="SM00228">
    <property type="entry name" value="PDZ"/>
    <property type="match status" value="2"/>
</dbReference>
<feature type="domain" description="PDZ" evidence="6">
    <location>
        <begin position="1408"/>
        <end position="1480"/>
    </location>
</feature>
<reference evidence="8 9" key="1">
    <citation type="submission" date="2025-04" db="UniProtKB">
        <authorList>
            <consortium name="RefSeq"/>
        </authorList>
    </citation>
    <scope>IDENTIFICATION</scope>
</reference>
<feature type="domain" description="PDZ" evidence="6">
    <location>
        <begin position="1499"/>
        <end position="1575"/>
    </location>
</feature>
<evidence type="ECO:0000256" key="1">
    <source>
        <dbReference type="ARBA" id="ARBA00022448"/>
    </source>
</evidence>
<feature type="region of interest" description="Disordered" evidence="4">
    <location>
        <begin position="604"/>
        <end position="733"/>
    </location>
</feature>
<dbReference type="PROSITE" id="PS01179">
    <property type="entry name" value="PID"/>
    <property type="match status" value="1"/>
</dbReference>
<name>A0A8B7Y1C6_ACAPL</name>
<evidence type="ECO:0000313" key="8">
    <source>
        <dbReference type="RefSeq" id="XP_022086962.1"/>
    </source>
</evidence>
<feature type="compositionally biased region" description="Acidic residues" evidence="4">
    <location>
        <begin position="228"/>
        <end position="240"/>
    </location>
</feature>
<feature type="compositionally biased region" description="Basic and acidic residues" evidence="4">
    <location>
        <begin position="354"/>
        <end position="364"/>
    </location>
</feature>
<feature type="compositionally biased region" description="Acidic residues" evidence="4">
    <location>
        <begin position="195"/>
        <end position="212"/>
    </location>
</feature>
<evidence type="ECO:0000313" key="7">
    <source>
        <dbReference type="Proteomes" id="UP000694845"/>
    </source>
</evidence>
<feature type="region of interest" description="Disordered" evidence="4">
    <location>
        <begin position="901"/>
        <end position="958"/>
    </location>
</feature>
<feature type="compositionally biased region" description="Polar residues" evidence="4">
    <location>
        <begin position="432"/>
        <end position="453"/>
    </location>
</feature>
<dbReference type="InterPro" id="IPR051230">
    <property type="entry name" value="APP-Binding"/>
</dbReference>
<feature type="compositionally biased region" description="Polar residues" evidence="4">
    <location>
        <begin position="249"/>
        <end position="262"/>
    </location>
</feature>
<feature type="compositionally biased region" description="Acidic residues" evidence="4">
    <location>
        <begin position="167"/>
        <end position="180"/>
    </location>
</feature>
<dbReference type="PANTHER" id="PTHR12345">
    <property type="entry name" value="SYNTENIN RELATED"/>
    <property type="match status" value="1"/>
</dbReference>
<dbReference type="CDD" id="cd06793">
    <property type="entry name" value="PDZ2_APBA1_3-like"/>
    <property type="match status" value="1"/>
</dbReference>
<organism evidence="7 9">
    <name type="scientific">Acanthaster planci</name>
    <name type="common">Crown-of-thorns starfish</name>
    <dbReference type="NCBI Taxonomy" id="133434"/>
    <lineage>
        <taxon>Eukaryota</taxon>
        <taxon>Metazoa</taxon>
        <taxon>Echinodermata</taxon>
        <taxon>Eleutherozoa</taxon>
        <taxon>Asterozoa</taxon>
        <taxon>Asteroidea</taxon>
        <taxon>Valvatacea</taxon>
        <taxon>Valvatida</taxon>
        <taxon>Acanthasteridae</taxon>
        <taxon>Acanthaster</taxon>
    </lineage>
</organism>
<dbReference type="RefSeq" id="XP_022086962.1">
    <property type="nucleotide sequence ID" value="XM_022231270.1"/>
</dbReference>
<protein>
    <submittedName>
        <fullName evidence="8 9">Uncharacterized protein LOC110977288 isoform X1</fullName>
    </submittedName>
</protein>
<feature type="compositionally biased region" description="Polar residues" evidence="4">
    <location>
        <begin position="836"/>
        <end position="845"/>
    </location>
</feature>
<dbReference type="GeneID" id="110977288"/>
<dbReference type="Gene3D" id="2.30.29.30">
    <property type="entry name" value="Pleckstrin-homology domain (PH domain)/Phosphotyrosine-binding domain (PTB)"/>
    <property type="match status" value="1"/>
</dbReference>
<feature type="region of interest" description="Disordered" evidence="4">
    <location>
        <begin position="974"/>
        <end position="1055"/>
    </location>
</feature>
<feature type="compositionally biased region" description="Acidic residues" evidence="4">
    <location>
        <begin position="988"/>
        <end position="998"/>
    </location>
</feature>
<dbReference type="GO" id="GO:0005886">
    <property type="term" value="C:plasma membrane"/>
    <property type="evidence" value="ECO:0007669"/>
    <property type="project" value="TreeGrafter"/>
</dbReference>
<dbReference type="SUPFAM" id="SSF50729">
    <property type="entry name" value="PH domain-like"/>
    <property type="match status" value="1"/>
</dbReference>
<feature type="compositionally biased region" description="Pro residues" evidence="4">
    <location>
        <begin position="1039"/>
        <end position="1052"/>
    </location>
</feature>
<dbReference type="RefSeq" id="XP_022086963.1">
    <property type="nucleotide sequence ID" value="XM_022231271.1"/>
</dbReference>
<feature type="compositionally biased region" description="Polar residues" evidence="4">
    <location>
        <begin position="908"/>
        <end position="928"/>
    </location>
</feature>
<evidence type="ECO:0000259" key="6">
    <source>
        <dbReference type="PROSITE" id="PS50106"/>
    </source>
</evidence>
<keyword evidence="1" id="KW-0813">Transport</keyword>
<feature type="compositionally biased region" description="Polar residues" evidence="4">
    <location>
        <begin position="665"/>
        <end position="675"/>
    </location>
</feature>
<feature type="compositionally biased region" description="Polar residues" evidence="4">
    <location>
        <begin position="712"/>
        <end position="730"/>
    </location>
</feature>
<dbReference type="KEGG" id="aplc:110977288"/>
<evidence type="ECO:0000256" key="2">
    <source>
        <dbReference type="ARBA" id="ARBA00022553"/>
    </source>
</evidence>
<dbReference type="InterPro" id="IPR001478">
    <property type="entry name" value="PDZ"/>
</dbReference>
<dbReference type="InterPro" id="IPR006020">
    <property type="entry name" value="PTB/PI_dom"/>
</dbReference>
<feature type="region of interest" description="Disordered" evidence="4">
    <location>
        <begin position="105"/>
        <end position="575"/>
    </location>
</feature>
<dbReference type="SUPFAM" id="SSF50156">
    <property type="entry name" value="PDZ domain-like"/>
    <property type="match status" value="2"/>
</dbReference>
<gene>
    <name evidence="8 9" type="primary">LOC110977288</name>
</gene>
<dbReference type="FunFam" id="2.30.42.10:FF:000007">
    <property type="entry name" value="Amyloid beta A4 protein-binding family A member"/>
    <property type="match status" value="1"/>
</dbReference>
<evidence type="ECO:0000256" key="4">
    <source>
        <dbReference type="SAM" id="MobiDB-lite"/>
    </source>
</evidence>
<dbReference type="CDD" id="cd06720">
    <property type="entry name" value="PDZ1_APBA1_3-like"/>
    <property type="match status" value="1"/>
</dbReference>
<proteinExistence type="predicted"/>
<keyword evidence="2" id="KW-0597">Phosphoprotein</keyword>
<dbReference type="CDD" id="cd01208">
    <property type="entry name" value="PTB_X11"/>
    <property type="match status" value="1"/>
</dbReference>
<evidence type="ECO:0000256" key="3">
    <source>
        <dbReference type="ARBA" id="ARBA00022737"/>
    </source>
</evidence>
<feature type="compositionally biased region" description="Basic and acidic residues" evidence="4">
    <location>
        <begin position="552"/>
        <end position="562"/>
    </location>
</feature>
<evidence type="ECO:0000313" key="9">
    <source>
        <dbReference type="RefSeq" id="XP_022086963.1"/>
    </source>
</evidence>
<dbReference type="PROSITE" id="PS50106">
    <property type="entry name" value="PDZ"/>
    <property type="match status" value="2"/>
</dbReference>
<feature type="region of interest" description="Disordered" evidence="4">
    <location>
        <begin position="1"/>
        <end position="71"/>
    </location>
</feature>